<dbReference type="EMBL" id="JAESVG020000005">
    <property type="protein sequence ID" value="KAG8627605.1"/>
    <property type="molecule type" value="Genomic_DNA"/>
</dbReference>
<dbReference type="InterPro" id="IPR050080">
    <property type="entry name" value="RNase_PH"/>
</dbReference>
<protein>
    <recommendedName>
        <fullName evidence="2">Exoribonuclease phosphorolytic domain-containing protein</fullName>
    </recommendedName>
</protein>
<dbReference type="InterPro" id="IPR036345">
    <property type="entry name" value="ExoRNase_PH_dom2_sf"/>
</dbReference>
<comment type="caution">
    <text evidence="3">The sequence shown here is derived from an EMBL/GenBank/DDBJ whole genome shotgun (WGS) entry which is preliminary data.</text>
</comment>
<dbReference type="InterPro" id="IPR001247">
    <property type="entry name" value="ExoRNase_PH_dom1"/>
</dbReference>
<evidence type="ECO:0000259" key="2">
    <source>
        <dbReference type="Pfam" id="PF01138"/>
    </source>
</evidence>
<proteinExistence type="inferred from homology"/>
<evidence type="ECO:0000313" key="4">
    <source>
        <dbReference type="Proteomes" id="UP000809789"/>
    </source>
</evidence>
<organism evidence="3 4">
    <name type="scientific">Elsinoe batatas</name>
    <dbReference type="NCBI Taxonomy" id="2601811"/>
    <lineage>
        <taxon>Eukaryota</taxon>
        <taxon>Fungi</taxon>
        <taxon>Dikarya</taxon>
        <taxon>Ascomycota</taxon>
        <taxon>Pezizomycotina</taxon>
        <taxon>Dothideomycetes</taxon>
        <taxon>Dothideomycetidae</taxon>
        <taxon>Myriangiales</taxon>
        <taxon>Elsinoaceae</taxon>
        <taxon>Elsinoe</taxon>
    </lineage>
</organism>
<dbReference type="GO" id="GO:0000176">
    <property type="term" value="C:nuclear exosome (RNase complex)"/>
    <property type="evidence" value="ECO:0007669"/>
    <property type="project" value="TreeGrafter"/>
</dbReference>
<feature type="domain" description="Exoribonuclease phosphorolytic" evidence="2">
    <location>
        <begin position="22"/>
        <end position="153"/>
    </location>
</feature>
<reference evidence="3" key="1">
    <citation type="submission" date="2021-07" db="EMBL/GenBank/DDBJ databases">
        <title>Elsinoe batatas strain:CRI-CJ2 Genome sequencing and assembly.</title>
        <authorList>
            <person name="Huang L."/>
        </authorList>
    </citation>
    <scope>NUCLEOTIDE SEQUENCE</scope>
    <source>
        <strain evidence="3">CRI-CJ2</strain>
    </source>
</reference>
<dbReference type="GO" id="GO:0016075">
    <property type="term" value="P:rRNA catabolic process"/>
    <property type="evidence" value="ECO:0007669"/>
    <property type="project" value="TreeGrafter"/>
</dbReference>
<evidence type="ECO:0000313" key="3">
    <source>
        <dbReference type="EMBL" id="KAG8627605.1"/>
    </source>
</evidence>
<dbReference type="GO" id="GO:0071051">
    <property type="term" value="P:poly(A)-dependent snoRNA 3'-end processing"/>
    <property type="evidence" value="ECO:0007669"/>
    <property type="project" value="TreeGrafter"/>
</dbReference>
<dbReference type="GO" id="GO:0003723">
    <property type="term" value="F:RNA binding"/>
    <property type="evidence" value="ECO:0007669"/>
    <property type="project" value="TreeGrafter"/>
</dbReference>
<name>A0A8K0L292_9PEZI</name>
<dbReference type="GO" id="GO:0071028">
    <property type="term" value="P:nuclear mRNA surveillance"/>
    <property type="evidence" value="ECO:0007669"/>
    <property type="project" value="TreeGrafter"/>
</dbReference>
<sequence>MPLDTTLYPLSHLRLDGRRWNELRHLTAQISTQRSSSGSSHLCQGNTEILCTVSGPLETKRLGRSEQSSRATLSVSISVAPFASTDRKRTSRTDKRTTELQHLIEETFGEVAFLHLYPHSSVQVTLHVLSSDGGLVAALINATTLALIDAGVPMPDYVVACTAGSAASYAANDEGAGPLLDLNAAEEVELPFVTVATVGGGEGTGEARVVAVLGETRVQGGRLEGMVAVGVDGCREVRGVLDGVVRAFGEGTVRRGRGGG</sequence>
<dbReference type="InterPro" id="IPR020568">
    <property type="entry name" value="Ribosomal_Su5_D2-typ_SF"/>
</dbReference>
<dbReference type="InterPro" id="IPR027408">
    <property type="entry name" value="PNPase/RNase_PH_dom_sf"/>
</dbReference>
<evidence type="ECO:0000256" key="1">
    <source>
        <dbReference type="ARBA" id="ARBA00006678"/>
    </source>
</evidence>
<dbReference type="OrthoDB" id="437922at2759"/>
<dbReference type="GO" id="GO:0005730">
    <property type="term" value="C:nucleolus"/>
    <property type="evidence" value="ECO:0007669"/>
    <property type="project" value="TreeGrafter"/>
</dbReference>
<dbReference type="Gene3D" id="3.30.230.70">
    <property type="entry name" value="GHMP Kinase, N-terminal domain"/>
    <property type="match status" value="1"/>
</dbReference>
<dbReference type="GO" id="GO:0034475">
    <property type="term" value="P:U4 snRNA 3'-end processing"/>
    <property type="evidence" value="ECO:0007669"/>
    <property type="project" value="TreeGrafter"/>
</dbReference>
<dbReference type="PANTHER" id="PTHR11953:SF0">
    <property type="entry name" value="EXOSOME COMPLEX COMPONENT RRP41"/>
    <property type="match status" value="1"/>
</dbReference>
<gene>
    <name evidence="3" type="ORF">KVT40_005088</name>
</gene>
<dbReference type="GO" id="GO:0000177">
    <property type="term" value="C:cytoplasmic exosome (RNase complex)"/>
    <property type="evidence" value="ECO:0007669"/>
    <property type="project" value="TreeGrafter"/>
</dbReference>
<dbReference type="SUPFAM" id="SSF54211">
    <property type="entry name" value="Ribosomal protein S5 domain 2-like"/>
    <property type="match status" value="1"/>
</dbReference>
<accession>A0A8K0L292</accession>
<comment type="similarity">
    <text evidence="1">Belongs to the RNase PH family.</text>
</comment>
<dbReference type="AlphaFoldDB" id="A0A8K0L292"/>
<dbReference type="PANTHER" id="PTHR11953">
    <property type="entry name" value="EXOSOME COMPLEX COMPONENT"/>
    <property type="match status" value="1"/>
</dbReference>
<keyword evidence="4" id="KW-1185">Reference proteome</keyword>
<dbReference type="SUPFAM" id="SSF55666">
    <property type="entry name" value="Ribonuclease PH domain 2-like"/>
    <property type="match status" value="1"/>
</dbReference>
<dbReference type="Proteomes" id="UP000809789">
    <property type="component" value="Unassembled WGS sequence"/>
</dbReference>
<dbReference type="Pfam" id="PF01138">
    <property type="entry name" value="RNase_PH"/>
    <property type="match status" value="1"/>
</dbReference>